<feature type="chain" id="PRO_5007573641" evidence="2">
    <location>
        <begin position="21"/>
        <end position="96"/>
    </location>
</feature>
<dbReference type="AlphaFoldDB" id="A0A150WRB2"/>
<sequence>MKLTPLFIFVGFFLADVSLAAVPGPQDSSPVALPDDSLSTTTRGSMTVCGRKGIRFMQIDKAACPHEPSKAVGWDRPQVEPVSPGVPFQDQGIERF</sequence>
<keyword evidence="4" id="KW-1185">Reference proteome</keyword>
<dbReference type="RefSeq" id="WP_061834608.1">
    <property type="nucleotide sequence ID" value="NZ_LUKE01000001.1"/>
</dbReference>
<protein>
    <submittedName>
        <fullName evidence="3">Uncharacterized protein</fullName>
    </submittedName>
</protein>
<dbReference type="EMBL" id="LUKE01000001">
    <property type="protein sequence ID" value="KYG67031.1"/>
    <property type="molecule type" value="Genomic_DNA"/>
</dbReference>
<name>A0A150WRB2_BDEBC</name>
<feature type="region of interest" description="Disordered" evidence="1">
    <location>
        <begin position="67"/>
        <end position="96"/>
    </location>
</feature>
<reference evidence="3 4" key="1">
    <citation type="submission" date="2016-03" db="EMBL/GenBank/DDBJ databases">
        <authorList>
            <person name="Ploux O."/>
        </authorList>
    </citation>
    <scope>NUCLEOTIDE SEQUENCE [LARGE SCALE GENOMIC DNA]</scope>
    <source>
        <strain evidence="3 4">R0</strain>
    </source>
</reference>
<comment type="caution">
    <text evidence="3">The sequence shown here is derived from an EMBL/GenBank/DDBJ whole genome shotgun (WGS) entry which is preliminary data.</text>
</comment>
<evidence type="ECO:0000313" key="4">
    <source>
        <dbReference type="Proteomes" id="UP000075320"/>
    </source>
</evidence>
<evidence type="ECO:0000256" key="1">
    <source>
        <dbReference type="SAM" id="MobiDB-lite"/>
    </source>
</evidence>
<evidence type="ECO:0000313" key="3">
    <source>
        <dbReference type="EMBL" id="KYG67031.1"/>
    </source>
</evidence>
<accession>A0A150WRB2</accession>
<dbReference type="Proteomes" id="UP000075320">
    <property type="component" value="Unassembled WGS sequence"/>
</dbReference>
<evidence type="ECO:0000256" key="2">
    <source>
        <dbReference type="SAM" id="SignalP"/>
    </source>
</evidence>
<proteinExistence type="predicted"/>
<feature type="region of interest" description="Disordered" evidence="1">
    <location>
        <begin position="24"/>
        <end position="44"/>
    </location>
</feature>
<feature type="signal peptide" evidence="2">
    <location>
        <begin position="1"/>
        <end position="20"/>
    </location>
</feature>
<keyword evidence="2" id="KW-0732">Signal</keyword>
<organism evidence="3 4">
    <name type="scientific">Bdellovibrio bacteriovorus</name>
    <dbReference type="NCBI Taxonomy" id="959"/>
    <lineage>
        <taxon>Bacteria</taxon>
        <taxon>Pseudomonadati</taxon>
        <taxon>Bdellovibrionota</taxon>
        <taxon>Bdellovibrionia</taxon>
        <taxon>Bdellovibrionales</taxon>
        <taxon>Pseudobdellovibrionaceae</taxon>
        <taxon>Bdellovibrio</taxon>
    </lineage>
</organism>
<gene>
    <name evidence="3" type="ORF">AZI86_08425</name>
</gene>